<comment type="subcellular location">
    <subcellularLocation>
        <location evidence="1">Membrane</location>
        <topology evidence="1">Single-pass membrane protein</topology>
    </subcellularLocation>
</comment>
<keyword evidence="2" id="KW-0812">Transmembrane</keyword>
<keyword evidence="3" id="KW-1133">Transmembrane helix</keyword>
<dbReference type="GO" id="GO:0032469">
    <property type="term" value="P:endoplasmic reticulum calcium ion homeostasis"/>
    <property type="evidence" value="ECO:0007669"/>
    <property type="project" value="InterPro"/>
</dbReference>
<protein>
    <recommendedName>
        <fullName evidence="8">DUF1682-domain-containing protein</fullName>
    </recommendedName>
</protein>
<proteinExistence type="predicted"/>
<dbReference type="InterPro" id="IPR012879">
    <property type="entry name" value="CCDC47"/>
</dbReference>
<feature type="compositionally biased region" description="Basic and acidic residues" evidence="5">
    <location>
        <begin position="385"/>
        <end position="413"/>
    </location>
</feature>
<comment type="caution">
    <text evidence="6">The sequence shown here is derived from an EMBL/GenBank/DDBJ whole genome shotgun (WGS) entry which is preliminary data.</text>
</comment>
<dbReference type="PANTHER" id="PTHR12883:SF0">
    <property type="entry name" value="PAT COMPLEX SUBUNIT CCDC47"/>
    <property type="match status" value="1"/>
</dbReference>
<gene>
    <name evidence="6" type="ORF">UCRPC4_g02648</name>
</gene>
<dbReference type="GO" id="GO:0005509">
    <property type="term" value="F:calcium ion binding"/>
    <property type="evidence" value="ECO:0007669"/>
    <property type="project" value="InterPro"/>
</dbReference>
<keyword evidence="7" id="KW-1185">Reference proteome</keyword>
<evidence type="ECO:0000256" key="2">
    <source>
        <dbReference type="ARBA" id="ARBA00022692"/>
    </source>
</evidence>
<dbReference type="PANTHER" id="PTHR12883">
    <property type="entry name" value="ADIPOCYTE-SPECIFIC PROTEIN 4-RELATED"/>
    <property type="match status" value="1"/>
</dbReference>
<dbReference type="Proteomes" id="UP000053317">
    <property type="component" value="Unassembled WGS sequence"/>
</dbReference>
<name>A0A0G2H559_PHACM</name>
<evidence type="ECO:0008006" key="8">
    <source>
        <dbReference type="Google" id="ProtNLM"/>
    </source>
</evidence>
<reference evidence="6 7" key="1">
    <citation type="submission" date="2015-05" db="EMBL/GenBank/DDBJ databases">
        <title>Distinctive expansion of gene families associated with plant cell wall degradation and secondary metabolism in the genomes of grapevine trunk pathogens.</title>
        <authorList>
            <person name="Lawrence D.P."/>
            <person name="Travadon R."/>
            <person name="Rolshausen P.E."/>
            <person name="Baumgartner K."/>
        </authorList>
    </citation>
    <scope>NUCLEOTIDE SEQUENCE [LARGE SCALE GENOMIC DNA]</scope>
    <source>
        <strain evidence="6">UCRPC4</strain>
    </source>
</reference>
<evidence type="ECO:0000256" key="5">
    <source>
        <dbReference type="SAM" id="MobiDB-lite"/>
    </source>
</evidence>
<feature type="region of interest" description="Disordered" evidence="5">
    <location>
        <begin position="385"/>
        <end position="426"/>
    </location>
</feature>
<dbReference type="GO" id="GO:0005783">
    <property type="term" value="C:endoplasmic reticulum"/>
    <property type="evidence" value="ECO:0007669"/>
    <property type="project" value="InterPro"/>
</dbReference>
<feature type="compositionally biased region" description="Basic residues" evidence="5">
    <location>
        <begin position="414"/>
        <end position="426"/>
    </location>
</feature>
<evidence type="ECO:0000313" key="6">
    <source>
        <dbReference type="EMBL" id="KKY23835.1"/>
    </source>
</evidence>
<organism evidence="6 7">
    <name type="scientific">Phaeomoniella chlamydospora</name>
    <name type="common">Phaeoacremonium chlamydosporum</name>
    <dbReference type="NCBI Taxonomy" id="158046"/>
    <lineage>
        <taxon>Eukaryota</taxon>
        <taxon>Fungi</taxon>
        <taxon>Dikarya</taxon>
        <taxon>Ascomycota</taxon>
        <taxon>Pezizomycotina</taxon>
        <taxon>Eurotiomycetes</taxon>
        <taxon>Chaetothyriomycetidae</taxon>
        <taxon>Phaeomoniellales</taxon>
        <taxon>Phaeomoniellaceae</taxon>
        <taxon>Phaeomoniella</taxon>
    </lineage>
</organism>
<dbReference type="GO" id="GO:0016020">
    <property type="term" value="C:membrane"/>
    <property type="evidence" value="ECO:0007669"/>
    <property type="project" value="UniProtKB-SubCell"/>
</dbReference>
<evidence type="ECO:0000313" key="7">
    <source>
        <dbReference type="Proteomes" id="UP000053317"/>
    </source>
</evidence>
<evidence type="ECO:0000256" key="1">
    <source>
        <dbReference type="ARBA" id="ARBA00004167"/>
    </source>
</evidence>
<keyword evidence="4" id="KW-0472">Membrane</keyword>
<dbReference type="EMBL" id="LCWF01000064">
    <property type="protein sequence ID" value="KKY23835.1"/>
    <property type="molecule type" value="Genomic_DNA"/>
</dbReference>
<dbReference type="OrthoDB" id="10039147at2759"/>
<dbReference type="AlphaFoldDB" id="A0A0G2H559"/>
<dbReference type="Pfam" id="PF07946">
    <property type="entry name" value="CCDC47"/>
    <property type="match status" value="1"/>
</dbReference>
<evidence type="ECO:0000256" key="4">
    <source>
        <dbReference type="ARBA" id="ARBA00023136"/>
    </source>
</evidence>
<accession>A0A0G2H559</accession>
<evidence type="ECO:0000256" key="3">
    <source>
        <dbReference type="ARBA" id="ARBA00022989"/>
    </source>
</evidence>
<reference evidence="6 7" key="2">
    <citation type="submission" date="2015-05" db="EMBL/GenBank/DDBJ databases">
        <authorList>
            <person name="Morales-Cruz A."/>
            <person name="Amrine K.C."/>
            <person name="Cantu D."/>
        </authorList>
    </citation>
    <scope>NUCLEOTIDE SEQUENCE [LARGE SCALE GENOMIC DNA]</scope>
    <source>
        <strain evidence="6">UCRPC4</strain>
    </source>
</reference>
<sequence>MSAAFKKFFGGADTAPQSSEDSDFADFAAAASPSPASIISSIASGAPDAAQTPVSIGQQVAYTKWYRVWERTKPSDFYTEMILLPFVLLAVLIHLWGTKTNKRKANAWINAHAPVLESEYAVVGFNKNGDNPPENILKEKTAQEFIGYATGRANAAFTDIKLQLHKRYNPLMFAVEWGFSQFFDSFAPPAERAMVETYVFDGKEKEYVPGSNPKGNSTYDAFVWAVVNKSNMRRLRNERYDVSLTQTKEHAKLPGWLTVMSESAEITDTMLTPELCSALEAAGDSLEYLIISDQPIDKPTKLDETAPKKRLLLSLRLESTSAKHPPTTLPLFSAFLRLPDFLVTTAHFRPEVSRKVKQTREIEQAKLKKISDAEAEEERKLAAEKLKKEERERKLRGMTAEEQRKFLDKENQRSKKKSEKRMTRKG</sequence>